<reference evidence="12 13" key="1">
    <citation type="journal article" date="2016" name="Microb. Cell Fact.">
        <title>Dissection of exopolysaccharide biosynthesis in Kozakia baliensis.</title>
        <authorList>
            <person name="Brandt J.U."/>
            <person name="Jakob F."/>
            <person name="Behr J."/>
            <person name="Geissler A.J."/>
            <person name="Vogel R.F."/>
        </authorList>
    </citation>
    <scope>NUCLEOTIDE SEQUENCE [LARGE SCALE GENOMIC DNA]</scope>
    <source>
        <strain evidence="12 13">DSM 14400</strain>
    </source>
</reference>
<evidence type="ECO:0000256" key="10">
    <source>
        <dbReference type="SAM" id="Phobius"/>
    </source>
</evidence>
<feature type="transmembrane region" description="Helical" evidence="10">
    <location>
        <begin position="353"/>
        <end position="375"/>
    </location>
</feature>
<dbReference type="CDD" id="cd00400">
    <property type="entry name" value="Voltage_gated_ClC"/>
    <property type="match status" value="1"/>
</dbReference>
<dbReference type="PANTHER" id="PTHR43427:SF6">
    <property type="entry name" value="CHLORIDE CHANNEL PROTEIN CLC-E"/>
    <property type="match status" value="1"/>
</dbReference>
<dbReference type="OrthoDB" id="9814803at2"/>
<evidence type="ECO:0000256" key="2">
    <source>
        <dbReference type="ARBA" id="ARBA00022448"/>
    </source>
</evidence>
<dbReference type="GO" id="GO:0005254">
    <property type="term" value="F:chloride channel activity"/>
    <property type="evidence" value="ECO:0007669"/>
    <property type="project" value="UniProtKB-KW"/>
</dbReference>
<feature type="transmembrane region" description="Helical" evidence="10">
    <location>
        <begin position="179"/>
        <end position="204"/>
    </location>
</feature>
<sequence>MAGYFLSSNVKIATPRFRRVVHAPQHLRALVRADEIWLTVLASFIGSLAGFCVWVMTCGTLWLHRLLFAPGNNGRLSGLLHISPWRALLVPTLGGLAMGLFGLLVARWIGRRPIDPIEANALYGGRMSVRDSLVVAAQTFISNGAGASIGLEAGFTQIAAALGSWLGQAFRVRREDLRVLVGCGAGGAIGAAFNAPVAGAFYAFELVIGAYSLVNLPPVAFATISAIGMTYLLGGVAPVVSIFSHDALSFPSGIAAAILGVVCALVGIAIMKGVTLTERLFRRLPGPAWLHTSFGGLIVGGMAIDTPSVLSAGHAAMHLVLDGDLTLSHGVVLLLLKAAAVCVSIGSGFRGGLFFASLYIGVLTGDIFGGVLVWGGYGGLSLAACAVLGMSAMAGAIVGSPMTMICLTLEMTGNFTLSGAVLLASVASLLTVRRLFGYSFATWRFHLRGESIRSAVDIGWLRTLNVRRMMREQVRMLSPDMSLACARSLFPPGSAQRLVLAGEDGRYQGMVPMVELYNPAHPDEAKLEEIAILMRHMLTPQMNVREAVAAFEKAEADELVVVDHPDTRRVLGILTEKHALRRYAEELDRTRRELAGEARQRTYG</sequence>
<keyword evidence="6 10" id="KW-0472">Membrane</keyword>
<proteinExistence type="predicted"/>
<dbReference type="SUPFAM" id="SSF54631">
    <property type="entry name" value="CBS-domain pair"/>
    <property type="match status" value="1"/>
</dbReference>
<feature type="transmembrane region" description="Helical" evidence="10">
    <location>
        <begin position="83"/>
        <end position="106"/>
    </location>
</feature>
<dbReference type="Pfam" id="PF00654">
    <property type="entry name" value="Voltage_CLC"/>
    <property type="match status" value="1"/>
</dbReference>
<evidence type="ECO:0000256" key="5">
    <source>
        <dbReference type="ARBA" id="ARBA00023065"/>
    </source>
</evidence>
<evidence type="ECO:0000256" key="4">
    <source>
        <dbReference type="ARBA" id="ARBA00022989"/>
    </source>
</evidence>
<evidence type="ECO:0000313" key="13">
    <source>
        <dbReference type="Proteomes" id="UP000179145"/>
    </source>
</evidence>
<dbReference type="eggNOG" id="COG0038">
    <property type="taxonomic scope" value="Bacteria"/>
</dbReference>
<gene>
    <name evidence="12" type="ORF">A0U89_12920</name>
</gene>
<dbReference type="RefSeq" id="WP_070403839.1">
    <property type="nucleotide sequence ID" value="NZ_BJVW01000005.1"/>
</dbReference>
<evidence type="ECO:0000256" key="8">
    <source>
        <dbReference type="ARBA" id="ARBA00023214"/>
    </source>
</evidence>
<keyword evidence="3 10" id="KW-0812">Transmembrane</keyword>
<protein>
    <submittedName>
        <fullName evidence="12">Chloride channel protein</fullName>
    </submittedName>
</protein>
<evidence type="ECO:0000313" key="12">
    <source>
        <dbReference type="EMBL" id="AOX18348.1"/>
    </source>
</evidence>
<keyword evidence="4 10" id="KW-1133">Transmembrane helix</keyword>
<feature type="transmembrane region" description="Helical" evidence="10">
    <location>
        <begin position="36"/>
        <end position="63"/>
    </location>
</feature>
<accession>A0A1D8UXC9</accession>
<feature type="transmembrane region" description="Helical" evidence="10">
    <location>
        <begin position="254"/>
        <end position="274"/>
    </location>
</feature>
<evidence type="ECO:0000256" key="6">
    <source>
        <dbReference type="ARBA" id="ARBA00023136"/>
    </source>
</evidence>
<keyword evidence="13" id="KW-1185">Reference proteome</keyword>
<feature type="transmembrane region" description="Helical" evidence="10">
    <location>
        <begin position="294"/>
        <end position="313"/>
    </location>
</feature>
<dbReference type="InterPro" id="IPR000644">
    <property type="entry name" value="CBS_dom"/>
</dbReference>
<dbReference type="eggNOG" id="COG0517">
    <property type="taxonomic scope" value="Bacteria"/>
</dbReference>
<dbReference type="STRING" id="153496.A0U89_12920"/>
<dbReference type="Proteomes" id="UP000179145">
    <property type="component" value="Chromosome"/>
</dbReference>
<evidence type="ECO:0000256" key="9">
    <source>
        <dbReference type="ARBA" id="ARBA00023303"/>
    </source>
</evidence>
<name>A0A1D8UXC9_9PROT</name>
<dbReference type="InterPro" id="IPR046342">
    <property type="entry name" value="CBS_dom_sf"/>
</dbReference>
<keyword evidence="7" id="KW-0869">Chloride channel</keyword>
<dbReference type="Pfam" id="PF00571">
    <property type="entry name" value="CBS"/>
    <property type="match status" value="1"/>
</dbReference>
<organism evidence="12 13">
    <name type="scientific">Kozakia baliensis</name>
    <dbReference type="NCBI Taxonomy" id="153496"/>
    <lineage>
        <taxon>Bacteria</taxon>
        <taxon>Pseudomonadati</taxon>
        <taxon>Pseudomonadota</taxon>
        <taxon>Alphaproteobacteria</taxon>
        <taxon>Acetobacterales</taxon>
        <taxon>Acetobacteraceae</taxon>
        <taxon>Kozakia</taxon>
    </lineage>
</organism>
<keyword evidence="8" id="KW-0868">Chloride</keyword>
<dbReference type="GO" id="GO:0034707">
    <property type="term" value="C:chloride channel complex"/>
    <property type="evidence" value="ECO:0007669"/>
    <property type="project" value="UniProtKB-KW"/>
</dbReference>
<dbReference type="InterPro" id="IPR014743">
    <property type="entry name" value="Cl-channel_core"/>
</dbReference>
<evidence type="ECO:0000259" key="11">
    <source>
        <dbReference type="Pfam" id="PF00571"/>
    </source>
</evidence>
<dbReference type="InterPro" id="IPR050368">
    <property type="entry name" value="ClC-type_chloride_channel"/>
</dbReference>
<keyword evidence="9" id="KW-0407">Ion channel</keyword>
<feature type="transmembrane region" description="Helical" evidence="10">
    <location>
        <begin position="219"/>
        <end position="242"/>
    </location>
</feature>
<keyword evidence="2" id="KW-0813">Transport</keyword>
<feature type="transmembrane region" description="Helical" evidence="10">
    <location>
        <begin position="325"/>
        <end position="347"/>
    </location>
</feature>
<feature type="transmembrane region" description="Helical" evidence="10">
    <location>
        <begin position="415"/>
        <end position="436"/>
    </location>
</feature>
<comment type="subcellular location">
    <subcellularLocation>
        <location evidence="1">Membrane</location>
        <topology evidence="1">Multi-pass membrane protein</topology>
    </subcellularLocation>
</comment>
<keyword evidence="5" id="KW-0406">Ion transport</keyword>
<evidence type="ECO:0000256" key="3">
    <source>
        <dbReference type="ARBA" id="ARBA00022692"/>
    </source>
</evidence>
<dbReference type="PANTHER" id="PTHR43427">
    <property type="entry name" value="CHLORIDE CHANNEL PROTEIN CLC-E"/>
    <property type="match status" value="1"/>
</dbReference>
<evidence type="ECO:0000256" key="1">
    <source>
        <dbReference type="ARBA" id="ARBA00004141"/>
    </source>
</evidence>
<dbReference type="InterPro" id="IPR001807">
    <property type="entry name" value="ClC"/>
</dbReference>
<dbReference type="AlphaFoldDB" id="A0A1D8UXC9"/>
<evidence type="ECO:0000256" key="7">
    <source>
        <dbReference type="ARBA" id="ARBA00023173"/>
    </source>
</evidence>
<dbReference type="Gene3D" id="3.10.580.10">
    <property type="entry name" value="CBS-domain"/>
    <property type="match status" value="1"/>
</dbReference>
<feature type="domain" description="CBS" evidence="11">
    <location>
        <begin position="537"/>
        <end position="584"/>
    </location>
</feature>
<dbReference type="KEGG" id="kba:A0U89_12920"/>
<dbReference type="EMBL" id="CP014674">
    <property type="protein sequence ID" value="AOX18348.1"/>
    <property type="molecule type" value="Genomic_DNA"/>
</dbReference>
<dbReference type="SUPFAM" id="SSF81340">
    <property type="entry name" value="Clc chloride channel"/>
    <property type="match status" value="1"/>
</dbReference>
<feature type="transmembrane region" description="Helical" evidence="10">
    <location>
        <begin position="382"/>
        <end position="403"/>
    </location>
</feature>
<dbReference type="PRINTS" id="PR00762">
    <property type="entry name" value="CLCHANNEL"/>
</dbReference>
<dbReference type="Gene3D" id="1.10.3080.10">
    <property type="entry name" value="Clc chloride channel"/>
    <property type="match status" value="1"/>
</dbReference>